<dbReference type="SUPFAM" id="SSF56112">
    <property type="entry name" value="Protein kinase-like (PK-like)"/>
    <property type="match status" value="1"/>
</dbReference>
<evidence type="ECO:0000256" key="1">
    <source>
        <dbReference type="ARBA" id="ARBA00022679"/>
    </source>
</evidence>
<feature type="domain" description="Protein kinase" evidence="6">
    <location>
        <begin position="11"/>
        <end position="263"/>
    </location>
</feature>
<dbReference type="PROSITE" id="PS50011">
    <property type="entry name" value="PROTEIN_KINASE_DOM"/>
    <property type="match status" value="1"/>
</dbReference>
<keyword evidence="2 5" id="KW-0547">Nucleotide-binding</keyword>
<name>A0A936K4U0_9BACT</name>
<keyword evidence="7" id="KW-0723">Serine/threonine-protein kinase</keyword>
<accession>A0A936K4U0</accession>
<dbReference type="InterPro" id="IPR008266">
    <property type="entry name" value="Tyr_kinase_AS"/>
</dbReference>
<evidence type="ECO:0000259" key="6">
    <source>
        <dbReference type="PROSITE" id="PS50011"/>
    </source>
</evidence>
<gene>
    <name evidence="7" type="ORF">IPN91_01515</name>
</gene>
<dbReference type="PANTHER" id="PTHR43289">
    <property type="entry name" value="MITOGEN-ACTIVATED PROTEIN KINASE KINASE KINASE 20-RELATED"/>
    <property type="match status" value="1"/>
</dbReference>
<proteinExistence type="predicted"/>
<dbReference type="SMART" id="SM00219">
    <property type="entry name" value="TyrKc"/>
    <property type="match status" value="1"/>
</dbReference>
<dbReference type="PROSITE" id="PS00107">
    <property type="entry name" value="PROTEIN_KINASE_ATP"/>
    <property type="match status" value="1"/>
</dbReference>
<evidence type="ECO:0000256" key="2">
    <source>
        <dbReference type="ARBA" id="ARBA00022741"/>
    </source>
</evidence>
<dbReference type="GO" id="GO:0004713">
    <property type="term" value="F:protein tyrosine kinase activity"/>
    <property type="evidence" value="ECO:0007669"/>
    <property type="project" value="InterPro"/>
</dbReference>
<dbReference type="CDD" id="cd14014">
    <property type="entry name" value="STKc_PknB_like"/>
    <property type="match status" value="1"/>
</dbReference>
<evidence type="ECO:0000256" key="5">
    <source>
        <dbReference type="PROSITE-ProRule" id="PRU10141"/>
    </source>
</evidence>
<dbReference type="InterPro" id="IPR020635">
    <property type="entry name" value="Tyr_kinase_cat_dom"/>
</dbReference>
<dbReference type="EMBL" id="JADKCH010000001">
    <property type="protein sequence ID" value="MBK8571323.1"/>
    <property type="molecule type" value="Genomic_DNA"/>
</dbReference>
<protein>
    <submittedName>
        <fullName evidence="7">Serine/threonine protein kinase</fullName>
    </submittedName>
</protein>
<dbReference type="Pfam" id="PF00069">
    <property type="entry name" value="Pkinase"/>
    <property type="match status" value="1"/>
</dbReference>
<evidence type="ECO:0000313" key="7">
    <source>
        <dbReference type="EMBL" id="MBK8571323.1"/>
    </source>
</evidence>
<dbReference type="InterPro" id="IPR000719">
    <property type="entry name" value="Prot_kinase_dom"/>
</dbReference>
<dbReference type="GO" id="GO:0005524">
    <property type="term" value="F:ATP binding"/>
    <property type="evidence" value="ECO:0007669"/>
    <property type="project" value="UniProtKB-UniRule"/>
</dbReference>
<reference evidence="7 8" key="1">
    <citation type="submission" date="2020-10" db="EMBL/GenBank/DDBJ databases">
        <title>Connecting structure to function with the recovery of over 1000 high-quality activated sludge metagenome-assembled genomes encoding full-length rRNA genes using long-read sequencing.</title>
        <authorList>
            <person name="Singleton C.M."/>
            <person name="Petriglieri F."/>
            <person name="Kristensen J.M."/>
            <person name="Kirkegaard R.H."/>
            <person name="Michaelsen T.Y."/>
            <person name="Andersen M.H."/>
            <person name="Karst S.M."/>
            <person name="Dueholm M.S."/>
            <person name="Nielsen P.H."/>
            <person name="Albertsen M."/>
        </authorList>
    </citation>
    <scope>NUCLEOTIDE SEQUENCE [LARGE SCALE GENOMIC DNA]</scope>
    <source>
        <strain evidence="7">OdNE_18-Q3-R46-58_MAXAC.008</strain>
    </source>
</reference>
<feature type="binding site" evidence="5">
    <location>
        <position position="40"/>
    </location>
    <ligand>
        <name>ATP</name>
        <dbReference type="ChEBI" id="CHEBI:30616"/>
    </ligand>
</feature>
<keyword evidence="3 7" id="KW-0418">Kinase</keyword>
<evidence type="ECO:0000313" key="8">
    <source>
        <dbReference type="Proteomes" id="UP000709959"/>
    </source>
</evidence>
<evidence type="ECO:0000256" key="4">
    <source>
        <dbReference type="ARBA" id="ARBA00022840"/>
    </source>
</evidence>
<evidence type="ECO:0000256" key="3">
    <source>
        <dbReference type="ARBA" id="ARBA00022777"/>
    </source>
</evidence>
<keyword evidence="1" id="KW-0808">Transferase</keyword>
<organism evidence="7 8">
    <name type="scientific">Candidatus Geothrix odensensis</name>
    <dbReference type="NCBI Taxonomy" id="2954440"/>
    <lineage>
        <taxon>Bacteria</taxon>
        <taxon>Pseudomonadati</taxon>
        <taxon>Acidobacteriota</taxon>
        <taxon>Holophagae</taxon>
        <taxon>Holophagales</taxon>
        <taxon>Holophagaceae</taxon>
        <taxon>Geothrix</taxon>
    </lineage>
</organism>
<keyword evidence="4 5" id="KW-0067">ATP-binding</keyword>
<dbReference type="PANTHER" id="PTHR43289:SF6">
    <property type="entry name" value="SERINE_THREONINE-PROTEIN KINASE NEKL-3"/>
    <property type="match status" value="1"/>
</dbReference>
<dbReference type="InterPro" id="IPR017441">
    <property type="entry name" value="Protein_kinase_ATP_BS"/>
</dbReference>
<dbReference type="InterPro" id="IPR011009">
    <property type="entry name" value="Kinase-like_dom_sf"/>
</dbReference>
<dbReference type="Gene3D" id="1.10.510.10">
    <property type="entry name" value="Transferase(Phosphotransferase) domain 1"/>
    <property type="match status" value="1"/>
</dbReference>
<dbReference type="AlphaFoldDB" id="A0A936K4U0"/>
<comment type="caution">
    <text evidence="7">The sequence shown here is derived from an EMBL/GenBank/DDBJ whole genome shotgun (WGS) entry which is preliminary data.</text>
</comment>
<dbReference type="GO" id="GO:0004674">
    <property type="term" value="F:protein serine/threonine kinase activity"/>
    <property type="evidence" value="ECO:0007669"/>
    <property type="project" value="UniProtKB-KW"/>
</dbReference>
<sequence length="323" mass="36104">MLSKDQTLGKYQILDRLGSGGFGAVYLAMDTWVNRKVALKVPHQQQEEIVDLLKEPRIMAGLKHPNIVELITVERKNGIFFMVLEYVEGEGLDRLIRRERALPPTRALEIGLDVCCAIAFAHGHQILHRDLRPANILVNRDGVAKVTDFGTSRVLEMQHVPYAPTRIGSPPYMAPEHFRGRAVFQSDLWSLGITLYEMLTGTVPFYDADPLKIAQAFTTQQIVAPHLRNPIVPKAFSEVVMKALAVNLGERYLSAQALLEALRRLKENVARETRPLGTAVLSTSTSGPHPTLRAATQSRLCRFCYRQLPRMAMKCPNCGEPAT</sequence>
<dbReference type="Proteomes" id="UP000709959">
    <property type="component" value="Unassembled WGS sequence"/>
</dbReference>
<dbReference type="PROSITE" id="PS00109">
    <property type="entry name" value="PROTEIN_KINASE_TYR"/>
    <property type="match status" value="1"/>
</dbReference>